<protein>
    <recommendedName>
        <fullName evidence="4">Chitin-binding type-4 domain-containing protein</fullName>
    </recommendedName>
</protein>
<accession>A0A9W8CII8</accession>
<feature type="chain" id="PRO_5040979916" description="Chitin-binding type-4 domain-containing protein" evidence="1">
    <location>
        <begin position="18"/>
        <end position="355"/>
    </location>
</feature>
<keyword evidence="3" id="KW-1185">Reference proteome</keyword>
<gene>
    <name evidence="2" type="ORF">LPJ64_004954</name>
</gene>
<name>A0A9W8CII8_9FUNG</name>
<organism evidence="2 3">
    <name type="scientific">Coemansia asiatica</name>
    <dbReference type="NCBI Taxonomy" id="1052880"/>
    <lineage>
        <taxon>Eukaryota</taxon>
        <taxon>Fungi</taxon>
        <taxon>Fungi incertae sedis</taxon>
        <taxon>Zoopagomycota</taxon>
        <taxon>Kickxellomycotina</taxon>
        <taxon>Kickxellomycetes</taxon>
        <taxon>Kickxellales</taxon>
        <taxon>Kickxellaceae</taxon>
        <taxon>Coemansia</taxon>
    </lineage>
</organism>
<dbReference type="Proteomes" id="UP001145021">
    <property type="component" value="Unassembled WGS sequence"/>
</dbReference>
<proteinExistence type="predicted"/>
<dbReference type="PANTHER" id="PTHR36182:SF1">
    <property type="entry name" value="PROTEIN, PUTATIVE (AFU_ORTHOLOGUE AFUA_6G10930)-RELATED"/>
    <property type="match status" value="1"/>
</dbReference>
<keyword evidence="1" id="KW-0732">Signal</keyword>
<feature type="signal peptide" evidence="1">
    <location>
        <begin position="1"/>
        <end position="17"/>
    </location>
</feature>
<dbReference type="PANTHER" id="PTHR36182">
    <property type="entry name" value="PROTEIN, PUTATIVE (AFU_ORTHOLOGUE AFUA_6G10930)-RELATED"/>
    <property type="match status" value="1"/>
</dbReference>
<reference evidence="2" key="1">
    <citation type="submission" date="2022-07" db="EMBL/GenBank/DDBJ databases">
        <title>Phylogenomic reconstructions and comparative analyses of Kickxellomycotina fungi.</title>
        <authorList>
            <person name="Reynolds N.K."/>
            <person name="Stajich J.E."/>
            <person name="Barry K."/>
            <person name="Grigoriev I.V."/>
            <person name="Crous P."/>
            <person name="Smith M.E."/>
        </authorList>
    </citation>
    <scope>NUCLEOTIDE SEQUENCE</scope>
    <source>
        <strain evidence="2">NBRC 105413</strain>
    </source>
</reference>
<evidence type="ECO:0008006" key="4">
    <source>
        <dbReference type="Google" id="ProtNLM"/>
    </source>
</evidence>
<comment type="caution">
    <text evidence="2">The sequence shown here is derived from an EMBL/GenBank/DDBJ whole genome shotgun (WGS) entry which is preliminary data.</text>
</comment>
<evidence type="ECO:0000313" key="2">
    <source>
        <dbReference type="EMBL" id="KAJ1643252.1"/>
    </source>
</evidence>
<dbReference type="Gene3D" id="2.70.50.70">
    <property type="match status" value="1"/>
</dbReference>
<sequence length="355" mass="36726">MFFKISAIAALVASASAHMAITSPCPRYSALGENCPALPAGAALDYSLKSPLGASQALCKYTTPYNTPSASWSAGQAVTVKFQADGAAHGGGHCQFSLSYDGGKTFVVVHEELKYCFFGQASDSNSASILSYTFNLPSNLPSSDKAVFAWTWVNAIGNREFYMNCADVAIKGTSTSFTGKRMTIANHDGYPTIPEFNGNYDTGLEYYNNVAQITVTGSGSSSSGGSSSSSAYSSSSVGTPIGHAPQSTTTTAVVAVPTPVYSSSAAPAPVYSSSAAPAPAYSSTVPAPVYSSSTVPAPKSTCTSVATTKCTHGVMRCDSTGYKVCVWGKWHAKINCPARTACKQTSASAVICDWA</sequence>
<dbReference type="EMBL" id="JANBOH010000275">
    <property type="protein sequence ID" value="KAJ1643252.1"/>
    <property type="molecule type" value="Genomic_DNA"/>
</dbReference>
<evidence type="ECO:0000256" key="1">
    <source>
        <dbReference type="SAM" id="SignalP"/>
    </source>
</evidence>
<dbReference type="AlphaFoldDB" id="A0A9W8CII8"/>
<evidence type="ECO:0000313" key="3">
    <source>
        <dbReference type="Proteomes" id="UP001145021"/>
    </source>
</evidence>